<dbReference type="SUPFAM" id="SSF53756">
    <property type="entry name" value="UDP-Glycosyltransferase/glycogen phosphorylase"/>
    <property type="match status" value="1"/>
</dbReference>
<dbReference type="PANTHER" id="PTHR12526:SF600">
    <property type="entry name" value="GLYCOSYL TRANSFERASE GROUP 1"/>
    <property type="match status" value="1"/>
</dbReference>
<accession>A0ABV7PZC3</accession>
<dbReference type="GO" id="GO:0016757">
    <property type="term" value="F:glycosyltransferase activity"/>
    <property type="evidence" value="ECO:0007669"/>
    <property type="project" value="UniProtKB-KW"/>
</dbReference>
<evidence type="ECO:0000313" key="5">
    <source>
        <dbReference type="EMBL" id="MFC3493915.1"/>
    </source>
</evidence>
<dbReference type="Gene3D" id="3.40.50.2000">
    <property type="entry name" value="Glycogen Phosphorylase B"/>
    <property type="match status" value="2"/>
</dbReference>
<organism evidence="5 6">
    <name type="scientific">Glycomyces rhizosphaerae</name>
    <dbReference type="NCBI Taxonomy" id="2054422"/>
    <lineage>
        <taxon>Bacteria</taxon>
        <taxon>Bacillati</taxon>
        <taxon>Actinomycetota</taxon>
        <taxon>Actinomycetes</taxon>
        <taxon>Glycomycetales</taxon>
        <taxon>Glycomycetaceae</taxon>
        <taxon>Glycomyces</taxon>
    </lineage>
</organism>
<dbReference type="RefSeq" id="WP_387977456.1">
    <property type="nucleotide sequence ID" value="NZ_JBHRWO010000012.1"/>
</dbReference>
<name>A0ABV7PZC3_9ACTN</name>
<keyword evidence="1 5" id="KW-0328">Glycosyltransferase</keyword>
<dbReference type="PANTHER" id="PTHR12526">
    <property type="entry name" value="GLYCOSYLTRANSFERASE"/>
    <property type="match status" value="1"/>
</dbReference>
<dbReference type="InterPro" id="IPR028098">
    <property type="entry name" value="Glyco_trans_4-like_N"/>
</dbReference>
<dbReference type="EMBL" id="JBHRWO010000012">
    <property type="protein sequence ID" value="MFC3493915.1"/>
    <property type="molecule type" value="Genomic_DNA"/>
</dbReference>
<sequence length="494" mass="55746">MLVQNGVQGDSRVQKQARSAADAGWDVLLLGRAPGKREVAWKLGEAEVRLLPLKYRSTRAHEVRTPRLFAPLAYRFPAMGRQRAQQVRVWRTQIGEIMAREAVAGRSRPAATMRRLGLLPRRVAVKIAGTWIGLRAGSTKRVANRRTEMTSPLDRLTTAFWLKTMGDRAWRRLDPALWDLEIAFRGAIDAFEPDLIHANDFQMLGVGARAKLRARAKGREVKLVWDAHEFLPGIPLWNPHPRWHPAQMGHEREYGRYADAVVTVSETLADLLRDRHGLRETPEVVMNAPDVDEVHEGAEPPSLREQCGIDAGTPLMVYSGGGALQRGLADMVRALPLLEGVHCAFIVGNLRSAFMTEVRALAAELGVAERLHVLPYVEHWQVVPYLSQADVGMIPIHHYLNHELALITKFFEYSHARLPIVVSEVKTMSAMVRRTGQGEVCRAEDPQDLARAVMAVLDDPKTYRKAYEDGELLDQWTWRRQAERLHAVYRDLLS</sequence>
<dbReference type="Pfam" id="PF00534">
    <property type="entry name" value="Glycos_transf_1"/>
    <property type="match status" value="1"/>
</dbReference>
<feature type="domain" description="Glycosyltransferase subfamily 4-like N-terminal" evidence="4">
    <location>
        <begin position="178"/>
        <end position="292"/>
    </location>
</feature>
<evidence type="ECO:0000256" key="1">
    <source>
        <dbReference type="ARBA" id="ARBA00022676"/>
    </source>
</evidence>
<evidence type="ECO:0000259" key="4">
    <source>
        <dbReference type="Pfam" id="PF13439"/>
    </source>
</evidence>
<dbReference type="CDD" id="cd03801">
    <property type="entry name" value="GT4_PimA-like"/>
    <property type="match status" value="1"/>
</dbReference>
<protein>
    <submittedName>
        <fullName evidence="5">Glycosyltransferase family 4 protein</fullName>
        <ecNumber evidence="5">2.4.-.-</ecNumber>
    </submittedName>
</protein>
<reference evidence="6" key="1">
    <citation type="journal article" date="2019" name="Int. J. Syst. Evol. Microbiol.">
        <title>The Global Catalogue of Microorganisms (GCM) 10K type strain sequencing project: providing services to taxonomists for standard genome sequencing and annotation.</title>
        <authorList>
            <consortium name="The Broad Institute Genomics Platform"/>
            <consortium name="The Broad Institute Genome Sequencing Center for Infectious Disease"/>
            <person name="Wu L."/>
            <person name="Ma J."/>
        </authorList>
    </citation>
    <scope>NUCLEOTIDE SEQUENCE [LARGE SCALE GENOMIC DNA]</scope>
    <source>
        <strain evidence="6">CGMCC 4.7396</strain>
    </source>
</reference>
<dbReference type="EC" id="2.4.-.-" evidence="5"/>
<comment type="caution">
    <text evidence="5">The sequence shown here is derived from an EMBL/GenBank/DDBJ whole genome shotgun (WGS) entry which is preliminary data.</text>
</comment>
<dbReference type="Pfam" id="PF13439">
    <property type="entry name" value="Glyco_transf_4"/>
    <property type="match status" value="1"/>
</dbReference>
<keyword evidence="2 5" id="KW-0808">Transferase</keyword>
<evidence type="ECO:0000313" key="6">
    <source>
        <dbReference type="Proteomes" id="UP001595712"/>
    </source>
</evidence>
<keyword evidence="6" id="KW-1185">Reference proteome</keyword>
<dbReference type="InterPro" id="IPR001296">
    <property type="entry name" value="Glyco_trans_1"/>
</dbReference>
<dbReference type="Proteomes" id="UP001595712">
    <property type="component" value="Unassembled WGS sequence"/>
</dbReference>
<gene>
    <name evidence="5" type="ORF">ACFO8M_15655</name>
</gene>
<evidence type="ECO:0000256" key="2">
    <source>
        <dbReference type="ARBA" id="ARBA00022679"/>
    </source>
</evidence>
<feature type="domain" description="Glycosyl transferase family 1" evidence="3">
    <location>
        <begin position="304"/>
        <end position="470"/>
    </location>
</feature>
<proteinExistence type="predicted"/>
<evidence type="ECO:0000259" key="3">
    <source>
        <dbReference type="Pfam" id="PF00534"/>
    </source>
</evidence>